<gene>
    <name evidence="2" type="ORF">F6X51_14505</name>
</gene>
<dbReference type="EMBL" id="VZZJ01000011">
    <property type="protein sequence ID" value="KAB1072810.1"/>
    <property type="molecule type" value="Genomic_DNA"/>
</dbReference>
<keyword evidence="3" id="KW-1185">Reference proteome</keyword>
<dbReference type="Proteomes" id="UP000441523">
    <property type="component" value="Unassembled WGS sequence"/>
</dbReference>
<comment type="caution">
    <text evidence="2">The sequence shown here is derived from an EMBL/GenBank/DDBJ whole genome shotgun (WGS) entry which is preliminary data.</text>
</comment>
<evidence type="ECO:0000313" key="2">
    <source>
        <dbReference type="EMBL" id="KAB1072810.1"/>
    </source>
</evidence>
<sequence>MTQPQDSQTNDSRTNDSRTENSAADEPAAALARTNAVLAEWAARSAADSASLIARLERMGYAVEGKSEEEIAEVLKHPPTRSPAA</sequence>
<reference evidence="2 3" key="1">
    <citation type="submission" date="2019-09" db="EMBL/GenBank/DDBJ databases">
        <title>YIM 132548 draft genome.</title>
        <authorList>
            <person name="Jiang L."/>
        </authorList>
    </citation>
    <scope>NUCLEOTIDE SEQUENCE [LARGE SCALE GENOMIC DNA]</scope>
    <source>
        <strain evidence="2 3">YIM 132548</strain>
    </source>
</reference>
<feature type="compositionally biased region" description="Polar residues" evidence="1">
    <location>
        <begin position="1"/>
        <end position="12"/>
    </location>
</feature>
<accession>A0A6N6MT38</accession>
<feature type="region of interest" description="Disordered" evidence="1">
    <location>
        <begin position="1"/>
        <end position="28"/>
    </location>
</feature>
<dbReference type="RefSeq" id="WP_150964385.1">
    <property type="nucleotide sequence ID" value="NZ_VZZJ01000011.1"/>
</dbReference>
<organism evidence="2 3">
    <name type="scientific">Methylobacterium planeticum</name>
    <dbReference type="NCBI Taxonomy" id="2615211"/>
    <lineage>
        <taxon>Bacteria</taxon>
        <taxon>Pseudomonadati</taxon>
        <taxon>Pseudomonadota</taxon>
        <taxon>Alphaproteobacteria</taxon>
        <taxon>Hyphomicrobiales</taxon>
        <taxon>Methylobacteriaceae</taxon>
        <taxon>Methylobacterium</taxon>
    </lineage>
</organism>
<proteinExistence type="predicted"/>
<protein>
    <submittedName>
        <fullName evidence="2">Uncharacterized protein</fullName>
    </submittedName>
</protein>
<feature type="region of interest" description="Disordered" evidence="1">
    <location>
        <begin position="66"/>
        <end position="85"/>
    </location>
</feature>
<evidence type="ECO:0000313" key="3">
    <source>
        <dbReference type="Proteomes" id="UP000441523"/>
    </source>
</evidence>
<name>A0A6N6MT38_9HYPH</name>
<evidence type="ECO:0000256" key="1">
    <source>
        <dbReference type="SAM" id="MobiDB-lite"/>
    </source>
</evidence>
<feature type="compositionally biased region" description="Basic and acidic residues" evidence="1">
    <location>
        <begin position="66"/>
        <end position="76"/>
    </location>
</feature>
<dbReference type="AlphaFoldDB" id="A0A6N6MT38"/>